<dbReference type="InterPro" id="IPR036457">
    <property type="entry name" value="PPM-type-like_dom_sf"/>
</dbReference>
<dbReference type="AlphaFoldDB" id="A0A942T0T5"/>
<name>A0A942T0T5_9BACI</name>
<evidence type="ECO:0000313" key="2">
    <source>
        <dbReference type="EMBL" id="MBS4184034.1"/>
    </source>
</evidence>
<dbReference type="RefSeq" id="WP_213143952.1">
    <property type="nucleotide sequence ID" value="NZ_JAGYPE020000051.1"/>
</dbReference>
<dbReference type="InterPro" id="IPR001932">
    <property type="entry name" value="PPM-type_phosphatase-like_dom"/>
</dbReference>
<dbReference type="Proteomes" id="UP000677265">
    <property type="component" value="Unassembled WGS sequence"/>
</dbReference>
<evidence type="ECO:0000313" key="3">
    <source>
        <dbReference type="EMBL" id="MCH6268194.1"/>
    </source>
</evidence>
<proteinExistence type="predicted"/>
<dbReference type="SUPFAM" id="SSF81606">
    <property type="entry name" value="PP2C-like"/>
    <property type="match status" value="1"/>
</dbReference>
<feature type="domain" description="PPM-type phosphatase" evidence="1">
    <location>
        <begin position="5"/>
        <end position="255"/>
    </location>
</feature>
<dbReference type="Gene3D" id="3.60.40.10">
    <property type="entry name" value="PPM-type phosphatase domain"/>
    <property type="match status" value="1"/>
</dbReference>
<evidence type="ECO:0000313" key="4">
    <source>
        <dbReference type="Proteomes" id="UP000677265"/>
    </source>
</evidence>
<comment type="caution">
    <text evidence="2">The sequence shown here is derived from an EMBL/GenBank/DDBJ whole genome shotgun (WGS) entry which is preliminary data.</text>
</comment>
<dbReference type="PROSITE" id="PS51746">
    <property type="entry name" value="PPM_2"/>
    <property type="match status" value="1"/>
</dbReference>
<dbReference type="EMBL" id="JAGYPE010000004">
    <property type="protein sequence ID" value="MBS4184034.1"/>
    <property type="molecule type" value="Genomic_DNA"/>
</dbReference>
<dbReference type="SMART" id="SM00332">
    <property type="entry name" value="PP2Cc"/>
    <property type="match status" value="1"/>
</dbReference>
<evidence type="ECO:0000259" key="1">
    <source>
        <dbReference type="PROSITE" id="PS51746"/>
    </source>
</evidence>
<sequence>MEVLSTAVTDKGIKKPTNQDSLLIKVAETSMGEVVLAVICDGMGGLSKGEVASASVVRAFSEWFETELPEQLARKDWDDIQYRWERIIKEQNQRIAEYGRRVRIQLGTTITALLLIDTTFMLIGHVGDSRVYRIGERQLEILTEDQTVVARDLKRGTITPEQAKTDPRRNVLLQCIGASKLVEPEFIHGRATPGEVYMLCSDGFRHMLTEEEIFQAFSPQVLTDEAVMETHAITLVELNKQRQETDNITVLLVKIQ</sequence>
<protein>
    <submittedName>
        <fullName evidence="3">Protein phosphatase 2C domain-containing protein</fullName>
    </submittedName>
    <submittedName>
        <fullName evidence="2">Serine/threonine-protein phosphatase</fullName>
    </submittedName>
</protein>
<gene>
    <name evidence="3" type="ORF">KHB02_021935</name>
    <name evidence="2" type="ORF">KHB02_21820</name>
</gene>
<reference evidence="2" key="1">
    <citation type="submission" date="2021-05" db="EMBL/GenBank/DDBJ databases">
        <title>Novel Bacillus species.</title>
        <authorList>
            <person name="Liu G."/>
        </authorList>
    </citation>
    <scope>NUCLEOTIDE SEQUENCE</scope>
    <source>
        <strain evidence="2 4">FJAT-50051</strain>
    </source>
</reference>
<dbReference type="SMART" id="SM00331">
    <property type="entry name" value="PP2C_SIG"/>
    <property type="match status" value="1"/>
</dbReference>
<dbReference type="EMBL" id="JAGYPE020000051">
    <property type="protein sequence ID" value="MCH6268194.1"/>
    <property type="molecule type" value="Genomic_DNA"/>
</dbReference>
<dbReference type="CDD" id="cd00143">
    <property type="entry name" value="PP2Cc"/>
    <property type="match status" value="1"/>
</dbReference>
<accession>A0A942T0T5</accession>
<organism evidence="2">
    <name type="scientific">Neobacillus citreus</name>
    <dbReference type="NCBI Taxonomy" id="2833578"/>
    <lineage>
        <taxon>Bacteria</taxon>
        <taxon>Bacillati</taxon>
        <taxon>Bacillota</taxon>
        <taxon>Bacilli</taxon>
        <taxon>Bacillales</taxon>
        <taxon>Bacillaceae</taxon>
        <taxon>Neobacillus</taxon>
    </lineage>
</organism>
<keyword evidence="4" id="KW-1185">Reference proteome</keyword>
<dbReference type="Pfam" id="PF13672">
    <property type="entry name" value="PP2C_2"/>
    <property type="match status" value="1"/>
</dbReference>